<gene>
    <name evidence="2" type="ORF">OGATHE_001462</name>
</gene>
<feature type="region of interest" description="Disordered" evidence="1">
    <location>
        <begin position="1"/>
        <end position="21"/>
    </location>
</feature>
<evidence type="ECO:0000313" key="2">
    <source>
        <dbReference type="EMBL" id="KAH3676972.1"/>
    </source>
</evidence>
<protein>
    <submittedName>
        <fullName evidence="2">Uncharacterized protein</fullName>
    </submittedName>
</protein>
<comment type="caution">
    <text evidence="2">The sequence shown here is derived from an EMBL/GenBank/DDBJ whole genome shotgun (WGS) entry which is preliminary data.</text>
</comment>
<name>A0A9P8PRV9_9ASCO</name>
<evidence type="ECO:0000256" key="1">
    <source>
        <dbReference type="SAM" id="MobiDB-lite"/>
    </source>
</evidence>
<accession>A0A9P8PRV9</accession>
<reference evidence="2" key="1">
    <citation type="journal article" date="2021" name="Open Biol.">
        <title>Shared evolutionary footprints suggest mitochondrial oxidative damage underlies multiple complex I losses in fungi.</title>
        <authorList>
            <person name="Schikora-Tamarit M.A."/>
            <person name="Marcet-Houben M."/>
            <person name="Nosek J."/>
            <person name="Gabaldon T."/>
        </authorList>
    </citation>
    <scope>NUCLEOTIDE SEQUENCE</scope>
    <source>
        <strain evidence="2">NCAIM Y.01608</strain>
    </source>
</reference>
<keyword evidence="3" id="KW-1185">Reference proteome</keyword>
<dbReference type="EMBL" id="JAEUBD010000146">
    <property type="protein sequence ID" value="KAH3676972.1"/>
    <property type="molecule type" value="Genomic_DNA"/>
</dbReference>
<feature type="compositionally biased region" description="Low complexity" evidence="1">
    <location>
        <begin position="1"/>
        <end position="10"/>
    </location>
</feature>
<sequence>MAPMPASTAPTPAPPMKPAALPTSFIGAPARPASSPDSESSGLIYLGSNRAKQIIFSSNIPVINDSFDFSPAPGLHRNGDLLVKNWVQSLLDLLGFVNLHTIHCYSNKWIGFSVSVCCHQSDSTDNVQTQKSSIIHRFGHSRRNCSRYIFKLGFNGITIDVKSNRFSEAVVE</sequence>
<dbReference type="Proteomes" id="UP000788993">
    <property type="component" value="Unassembled WGS sequence"/>
</dbReference>
<evidence type="ECO:0000313" key="3">
    <source>
        <dbReference type="Proteomes" id="UP000788993"/>
    </source>
</evidence>
<dbReference type="AlphaFoldDB" id="A0A9P8PRV9"/>
<organism evidence="2 3">
    <name type="scientific">Ogataea polymorpha</name>
    <dbReference type="NCBI Taxonomy" id="460523"/>
    <lineage>
        <taxon>Eukaryota</taxon>
        <taxon>Fungi</taxon>
        <taxon>Dikarya</taxon>
        <taxon>Ascomycota</taxon>
        <taxon>Saccharomycotina</taxon>
        <taxon>Pichiomycetes</taxon>
        <taxon>Pichiales</taxon>
        <taxon>Pichiaceae</taxon>
        <taxon>Ogataea</taxon>
    </lineage>
</organism>
<reference evidence="2" key="2">
    <citation type="submission" date="2021-01" db="EMBL/GenBank/DDBJ databases">
        <authorList>
            <person name="Schikora-Tamarit M.A."/>
        </authorList>
    </citation>
    <scope>NUCLEOTIDE SEQUENCE</scope>
    <source>
        <strain evidence="2">NCAIM Y.01608</strain>
    </source>
</reference>
<proteinExistence type="predicted"/>